<feature type="region of interest" description="Disordered" evidence="2">
    <location>
        <begin position="53"/>
        <end position="82"/>
    </location>
</feature>
<accession>A0ABS5W4E9</accession>
<evidence type="ECO:0000313" key="5">
    <source>
        <dbReference type="Proteomes" id="UP000811255"/>
    </source>
</evidence>
<evidence type="ECO:0000313" key="4">
    <source>
        <dbReference type="EMBL" id="MBT2134371.1"/>
    </source>
</evidence>
<dbReference type="PRINTS" id="PR00483">
    <property type="entry name" value="BACPHPHTASE"/>
</dbReference>
<gene>
    <name evidence="4" type="ORF">KK137_08510</name>
</gene>
<evidence type="ECO:0000259" key="3">
    <source>
        <dbReference type="SMART" id="SM00014"/>
    </source>
</evidence>
<dbReference type="InterPro" id="IPR000326">
    <property type="entry name" value="PAP2/HPO"/>
</dbReference>
<dbReference type="PIRSF" id="PIRSF000897">
    <property type="entry name" value="Acid_Ptase_ClsA"/>
    <property type="match status" value="1"/>
</dbReference>
<dbReference type="EC" id="3.1.3.2" evidence="1"/>
<comment type="caution">
    <text evidence="4">The sequence shown here is derived from an EMBL/GenBank/DDBJ whole genome shotgun (WGS) entry which is preliminary data.</text>
</comment>
<keyword evidence="5" id="KW-1185">Reference proteome</keyword>
<dbReference type="RefSeq" id="WP_214535693.1">
    <property type="nucleotide sequence ID" value="NZ_JAHFVK010000001.1"/>
</dbReference>
<feature type="domain" description="Phosphatidic acid phosphatase type 2/haloperoxidase" evidence="3">
    <location>
        <begin position="122"/>
        <end position="236"/>
    </location>
</feature>
<dbReference type="InterPro" id="IPR036938">
    <property type="entry name" value="PAP2/HPO_sf"/>
</dbReference>
<comment type="catalytic activity">
    <reaction evidence="1">
        <text>a phosphate monoester + H2O = an alcohol + phosphate</text>
        <dbReference type="Rhea" id="RHEA:15017"/>
        <dbReference type="ChEBI" id="CHEBI:15377"/>
        <dbReference type="ChEBI" id="CHEBI:30879"/>
        <dbReference type="ChEBI" id="CHEBI:43474"/>
        <dbReference type="ChEBI" id="CHEBI:67140"/>
        <dbReference type="EC" id="3.1.3.2"/>
    </reaction>
</comment>
<dbReference type="Proteomes" id="UP000811255">
    <property type="component" value="Unassembled WGS sequence"/>
</dbReference>
<evidence type="ECO:0000256" key="2">
    <source>
        <dbReference type="SAM" id="MobiDB-lite"/>
    </source>
</evidence>
<protein>
    <recommendedName>
        <fullName evidence="1">Acid phosphatase</fullName>
        <ecNumber evidence="1">3.1.3.2</ecNumber>
    </recommendedName>
</protein>
<dbReference type="EMBL" id="JAHFVK010000001">
    <property type="protein sequence ID" value="MBT2134371.1"/>
    <property type="molecule type" value="Genomic_DNA"/>
</dbReference>
<proteinExistence type="inferred from homology"/>
<keyword evidence="1" id="KW-0378">Hydrolase</keyword>
<name>A0ABS5W4E9_9SPHN</name>
<dbReference type="CDD" id="cd03397">
    <property type="entry name" value="PAP2_acid_phosphatase"/>
    <property type="match status" value="1"/>
</dbReference>
<dbReference type="Pfam" id="PF01569">
    <property type="entry name" value="PAP2"/>
    <property type="match status" value="1"/>
</dbReference>
<dbReference type="SMART" id="SM00014">
    <property type="entry name" value="acidPPc"/>
    <property type="match status" value="1"/>
</dbReference>
<sequence>MRQVLRLAALSALAAVVGIGAWSTEQVSAQSQQDASAVIAQLPPGYLPREALPDSLALLPPPPEAGSAAMERDEQAREATVPVRNTPRWALAASDADLNFPHAGNLFSCAAGIPIGPDTTPKLYALLGRMLIDVGLSTYKAKTHYNRPRPFVTHGEGTCYPPDEDLLRHDGSYPSGHSAAGWGWALVLAELMPDRADAILQRGRDFGQSRVICDAHWQSDVEAGRVIASGTVARLHADPAFQADLAAVRQELADLSAATPPSAQCEAESAILSIQP</sequence>
<comment type="similarity">
    <text evidence="1">Belongs to the class A bacterial acid phosphatase family.</text>
</comment>
<dbReference type="SUPFAM" id="SSF48317">
    <property type="entry name" value="Acid phosphatase/Vanadium-dependent haloperoxidase"/>
    <property type="match status" value="1"/>
</dbReference>
<dbReference type="Gene3D" id="1.20.144.10">
    <property type="entry name" value="Phosphatidic acid phosphatase type 2/haloperoxidase"/>
    <property type="match status" value="1"/>
</dbReference>
<organism evidence="4 5">
    <name type="scientific">Croceibacterium selenioxidans</name>
    <dbReference type="NCBI Taxonomy" id="2838833"/>
    <lineage>
        <taxon>Bacteria</taxon>
        <taxon>Pseudomonadati</taxon>
        <taxon>Pseudomonadota</taxon>
        <taxon>Alphaproteobacteria</taxon>
        <taxon>Sphingomonadales</taxon>
        <taxon>Erythrobacteraceae</taxon>
        <taxon>Croceibacterium</taxon>
    </lineage>
</organism>
<dbReference type="InterPro" id="IPR001011">
    <property type="entry name" value="Acid_Pase_classA_bac"/>
</dbReference>
<evidence type="ECO:0000256" key="1">
    <source>
        <dbReference type="PIRNR" id="PIRNR000897"/>
    </source>
</evidence>
<reference evidence="4 5" key="1">
    <citation type="submission" date="2021-05" db="EMBL/GenBank/DDBJ databases">
        <title>Croceibacterium sp. LX-88 genome sequence.</title>
        <authorList>
            <person name="Luo X."/>
        </authorList>
    </citation>
    <scope>NUCLEOTIDE SEQUENCE [LARGE SCALE GENOMIC DNA]</scope>
    <source>
        <strain evidence="4 5">LX-88</strain>
    </source>
</reference>